<dbReference type="Pfam" id="PF15980">
    <property type="entry name" value="ComGF"/>
    <property type="match status" value="1"/>
</dbReference>
<dbReference type="EMBL" id="RKRK01000002">
    <property type="protein sequence ID" value="RPF58091.1"/>
    <property type="molecule type" value="Genomic_DNA"/>
</dbReference>
<keyword evidence="5" id="KW-1185">Reference proteome</keyword>
<dbReference type="RefSeq" id="WP_170152767.1">
    <property type="nucleotide sequence ID" value="NZ_RKRK01000002.1"/>
</dbReference>
<comment type="subcellular location">
    <subcellularLocation>
        <location evidence="1">Cell surface</location>
    </subcellularLocation>
</comment>
<evidence type="ECO:0000256" key="2">
    <source>
        <dbReference type="ARBA" id="ARBA00023287"/>
    </source>
</evidence>
<evidence type="ECO:0000313" key="5">
    <source>
        <dbReference type="Proteomes" id="UP000277108"/>
    </source>
</evidence>
<dbReference type="GO" id="GO:0030420">
    <property type="term" value="P:establishment of competence for transformation"/>
    <property type="evidence" value="ECO:0007669"/>
    <property type="project" value="UniProtKB-KW"/>
</dbReference>
<keyword evidence="2" id="KW-0178">Competence</keyword>
<organism evidence="4 5">
    <name type="scientific">Abyssicoccus albus</name>
    <dbReference type="NCBI Taxonomy" id="1817405"/>
    <lineage>
        <taxon>Bacteria</taxon>
        <taxon>Bacillati</taxon>
        <taxon>Bacillota</taxon>
        <taxon>Bacilli</taxon>
        <taxon>Bacillales</taxon>
        <taxon>Abyssicoccaceae</taxon>
    </lineage>
</organism>
<dbReference type="NCBIfam" id="TIGR02532">
    <property type="entry name" value="IV_pilin_GFxxxE"/>
    <property type="match status" value="1"/>
</dbReference>
<protein>
    <submittedName>
        <fullName evidence="4">Prepilin-type N-terminal cleavage/methylation domain-containing protein</fullName>
    </submittedName>
</protein>
<keyword evidence="3" id="KW-1133">Transmembrane helix</keyword>
<dbReference type="GO" id="GO:0009986">
    <property type="term" value="C:cell surface"/>
    <property type="evidence" value="ECO:0007669"/>
    <property type="project" value="UniProtKB-SubCell"/>
</dbReference>
<name>A0A3N5CJX8_9BACL</name>
<gene>
    <name evidence="4" type="ORF">EDD62_0729</name>
</gene>
<dbReference type="AlphaFoldDB" id="A0A3N5CJX8"/>
<dbReference type="Pfam" id="PF07963">
    <property type="entry name" value="N_methyl"/>
    <property type="match status" value="1"/>
</dbReference>
<reference evidence="4 5" key="1">
    <citation type="submission" date="2018-11" db="EMBL/GenBank/DDBJ databases">
        <title>Genomic Encyclopedia of Type Strains, Phase IV (KMG-IV): sequencing the most valuable type-strain genomes for metagenomic binning, comparative biology and taxonomic classification.</title>
        <authorList>
            <person name="Goeker M."/>
        </authorList>
    </citation>
    <scope>NUCLEOTIDE SEQUENCE [LARGE SCALE GENOMIC DNA]</scope>
    <source>
        <strain evidence="4 5">DSM 29158</strain>
    </source>
</reference>
<comment type="caution">
    <text evidence="4">The sequence shown here is derived from an EMBL/GenBank/DDBJ whole genome shotgun (WGS) entry which is preliminary data.</text>
</comment>
<accession>A0A3N5CJX8</accession>
<keyword evidence="3" id="KW-0472">Membrane</keyword>
<dbReference type="InterPro" id="IPR016977">
    <property type="entry name" value="ComGF"/>
</dbReference>
<dbReference type="InterPro" id="IPR012902">
    <property type="entry name" value="N_methyl_site"/>
</dbReference>
<dbReference type="PROSITE" id="PS00409">
    <property type="entry name" value="PROKAR_NTER_METHYL"/>
    <property type="match status" value="1"/>
</dbReference>
<proteinExistence type="predicted"/>
<evidence type="ECO:0000256" key="1">
    <source>
        <dbReference type="ARBA" id="ARBA00004241"/>
    </source>
</evidence>
<evidence type="ECO:0000313" key="4">
    <source>
        <dbReference type="EMBL" id="RPF58091.1"/>
    </source>
</evidence>
<keyword evidence="3" id="KW-0812">Transmembrane</keyword>
<dbReference type="Proteomes" id="UP000277108">
    <property type="component" value="Unassembled WGS sequence"/>
</dbReference>
<feature type="transmembrane region" description="Helical" evidence="3">
    <location>
        <begin position="21"/>
        <end position="45"/>
    </location>
</feature>
<sequence length="153" mass="18289">MNAKYYSIIFPSHNQRLPLKGFTLVEMIISLMIASMIVMIVPLWLKIMYVDLQNFKAYERYEFELFVTQLTHDLKKAKSYEILPTEITYIDGDENDYKVSVKHGRVIKQKNEQGYIIMIDQIKGMSNICNQYTCEINIERNNEHETIYYFRHE</sequence>
<evidence type="ECO:0000256" key="3">
    <source>
        <dbReference type="SAM" id="Phobius"/>
    </source>
</evidence>